<dbReference type="GO" id="GO:0000428">
    <property type="term" value="C:DNA-directed RNA polymerase complex"/>
    <property type="evidence" value="ECO:0007669"/>
    <property type="project" value="UniProtKB-KW"/>
</dbReference>
<keyword evidence="2" id="KW-1185">Reference proteome</keyword>
<evidence type="ECO:0000313" key="1">
    <source>
        <dbReference type="EMBL" id="GER39760.1"/>
    </source>
</evidence>
<keyword evidence="1" id="KW-0804">Transcription</keyword>
<evidence type="ECO:0000313" key="2">
    <source>
        <dbReference type="Proteomes" id="UP000325081"/>
    </source>
</evidence>
<dbReference type="AlphaFoldDB" id="A0A5A7Q3P3"/>
<reference evidence="2" key="1">
    <citation type="journal article" date="2019" name="Curr. Biol.">
        <title>Genome Sequence of Striga asiatica Provides Insight into the Evolution of Plant Parasitism.</title>
        <authorList>
            <person name="Yoshida S."/>
            <person name="Kim S."/>
            <person name="Wafula E.K."/>
            <person name="Tanskanen J."/>
            <person name="Kim Y.M."/>
            <person name="Honaas L."/>
            <person name="Yang Z."/>
            <person name="Spallek T."/>
            <person name="Conn C.E."/>
            <person name="Ichihashi Y."/>
            <person name="Cheong K."/>
            <person name="Cui S."/>
            <person name="Der J.P."/>
            <person name="Gundlach H."/>
            <person name="Jiao Y."/>
            <person name="Hori C."/>
            <person name="Ishida J.K."/>
            <person name="Kasahara H."/>
            <person name="Kiba T."/>
            <person name="Kim M.S."/>
            <person name="Koo N."/>
            <person name="Laohavisit A."/>
            <person name="Lee Y.H."/>
            <person name="Lumba S."/>
            <person name="McCourt P."/>
            <person name="Mortimer J.C."/>
            <person name="Mutuku J.M."/>
            <person name="Nomura T."/>
            <person name="Sasaki-Sekimoto Y."/>
            <person name="Seto Y."/>
            <person name="Wang Y."/>
            <person name="Wakatake T."/>
            <person name="Sakakibara H."/>
            <person name="Demura T."/>
            <person name="Yamaguchi S."/>
            <person name="Yoneyama K."/>
            <person name="Manabe R.I."/>
            <person name="Nelson D.C."/>
            <person name="Schulman A.H."/>
            <person name="Timko M.P."/>
            <person name="dePamphilis C.W."/>
            <person name="Choi D."/>
            <person name="Shirasu K."/>
        </authorList>
    </citation>
    <scope>NUCLEOTIDE SEQUENCE [LARGE SCALE GENOMIC DNA]</scope>
    <source>
        <strain evidence="2">cv. UVA1</strain>
    </source>
</reference>
<keyword evidence="1" id="KW-0240">DNA-directed RNA polymerase</keyword>
<protein>
    <submittedName>
        <fullName evidence="1">DNA-directed RNA polymerase subunit beta</fullName>
    </submittedName>
</protein>
<dbReference type="Proteomes" id="UP000325081">
    <property type="component" value="Unassembled WGS sequence"/>
</dbReference>
<name>A0A5A7Q3P3_STRAF</name>
<gene>
    <name evidence="1" type="ORF">STAS_16398</name>
</gene>
<accession>A0A5A7Q3P3</accession>
<proteinExistence type="predicted"/>
<organism evidence="1 2">
    <name type="scientific">Striga asiatica</name>
    <name type="common">Asiatic witchweed</name>
    <name type="synonym">Buchnera asiatica</name>
    <dbReference type="NCBI Taxonomy" id="4170"/>
    <lineage>
        <taxon>Eukaryota</taxon>
        <taxon>Viridiplantae</taxon>
        <taxon>Streptophyta</taxon>
        <taxon>Embryophyta</taxon>
        <taxon>Tracheophyta</taxon>
        <taxon>Spermatophyta</taxon>
        <taxon>Magnoliopsida</taxon>
        <taxon>eudicotyledons</taxon>
        <taxon>Gunneridae</taxon>
        <taxon>Pentapetalae</taxon>
        <taxon>asterids</taxon>
        <taxon>lamiids</taxon>
        <taxon>Lamiales</taxon>
        <taxon>Orobanchaceae</taxon>
        <taxon>Buchnereae</taxon>
        <taxon>Striga</taxon>
    </lineage>
</organism>
<dbReference type="EMBL" id="BKCP01005738">
    <property type="protein sequence ID" value="GER39760.1"/>
    <property type="molecule type" value="Genomic_DNA"/>
</dbReference>
<comment type="caution">
    <text evidence="1">The sequence shown here is derived from an EMBL/GenBank/DDBJ whole genome shotgun (WGS) entry which is preliminary data.</text>
</comment>
<sequence>MLDSQLNMVSKTHGRLARENLQKDNAKVDVAECASCRRHAVLGDSVGHGGGNESGEADVTDLADVVSVEEDVSVDEGLRLGMVEEEEASADFGRDSKTVLPGKRRGVGAHEETVLEAAVGHVFVDGAAVLGAGSQEEDHKYLLLKLRSPLSCVRSQDLDRYRRMVQVALVDRAIASLTDLSRPRKVFGSHFNLLDCVPSIPSILLFSSASFRAFISALILFWASSSASLWAASACSRAAFDLAFSFSARAILNADELTIVCAENALSFSGEAGSSRGIEMSMDLRPWCHMSE</sequence>